<keyword evidence="5" id="KW-0808">Transferase</keyword>
<dbReference type="InterPro" id="IPR002893">
    <property type="entry name" value="Znf_MYND"/>
</dbReference>
<evidence type="ECO:0000313" key="20">
    <source>
        <dbReference type="EMBL" id="KXZ48308.1"/>
    </source>
</evidence>
<feature type="domain" description="MYND-type" evidence="19">
    <location>
        <begin position="92"/>
        <end position="137"/>
    </location>
</feature>
<comment type="pathway">
    <text evidence="14">Cofactor biosynthesis; tocopherol biosynthesis.</text>
</comment>
<keyword evidence="4" id="KW-0934">Plastid</keyword>
<name>A0A150GER6_GONPE</name>
<evidence type="ECO:0000256" key="13">
    <source>
        <dbReference type="ARBA" id="ARBA00023136"/>
    </source>
</evidence>
<keyword evidence="6" id="KW-0812">Transmembrane</keyword>
<keyword evidence="3" id="KW-0150">Chloroplast</keyword>
<dbReference type="Gene3D" id="6.10.140.2220">
    <property type="match status" value="1"/>
</dbReference>
<feature type="signal peptide" evidence="18">
    <location>
        <begin position="1"/>
        <end position="29"/>
    </location>
</feature>
<accession>A0A150GER6</accession>
<dbReference type="PANTHER" id="PTHR32523">
    <property type="entry name" value="PHYTOL KINASE 1, CHLOROPLASTIC"/>
    <property type="match status" value="1"/>
</dbReference>
<evidence type="ECO:0000256" key="10">
    <source>
        <dbReference type="ARBA" id="ARBA00022833"/>
    </source>
</evidence>
<sequence>MASPALLSALLVWLLLLLAGRCGIQPCAAAGLRSCGDQDMAAHVEGLVAYLELGGDGACEALRQAAPPPAPLFPARPPPTAARRLLPGRCANPRCANLEGDSEAELTLKACAVCGAVDYCCRPCQTAHWRAGHKEECGRMCGNGGPLSGLRLRCEGSKGLWQTV</sequence>
<evidence type="ECO:0000256" key="11">
    <source>
        <dbReference type="ARBA" id="ARBA00022946"/>
    </source>
</evidence>
<evidence type="ECO:0000256" key="17">
    <source>
        <dbReference type="PROSITE-ProRule" id="PRU00134"/>
    </source>
</evidence>
<evidence type="ECO:0000256" key="7">
    <source>
        <dbReference type="ARBA" id="ARBA00022723"/>
    </source>
</evidence>
<dbReference type="GO" id="GO:0010276">
    <property type="term" value="F:phytol kinase activity"/>
    <property type="evidence" value="ECO:0007669"/>
    <property type="project" value="UniProtKB-EC"/>
</dbReference>
<dbReference type="EC" id="2.7.1.182" evidence="15"/>
<evidence type="ECO:0000256" key="18">
    <source>
        <dbReference type="SAM" id="SignalP"/>
    </source>
</evidence>
<organism evidence="20 21">
    <name type="scientific">Gonium pectorale</name>
    <name type="common">Green alga</name>
    <dbReference type="NCBI Taxonomy" id="33097"/>
    <lineage>
        <taxon>Eukaryota</taxon>
        <taxon>Viridiplantae</taxon>
        <taxon>Chlorophyta</taxon>
        <taxon>core chlorophytes</taxon>
        <taxon>Chlorophyceae</taxon>
        <taxon>CS clade</taxon>
        <taxon>Chlamydomonadales</taxon>
        <taxon>Volvocaceae</taxon>
        <taxon>Gonium</taxon>
    </lineage>
</organism>
<evidence type="ECO:0000256" key="5">
    <source>
        <dbReference type="ARBA" id="ARBA00022679"/>
    </source>
</evidence>
<reference evidence="21" key="1">
    <citation type="journal article" date="2016" name="Nat. Commun.">
        <title>The Gonium pectorale genome demonstrates co-option of cell cycle regulation during the evolution of multicellularity.</title>
        <authorList>
            <person name="Hanschen E.R."/>
            <person name="Marriage T.N."/>
            <person name="Ferris P.J."/>
            <person name="Hamaji T."/>
            <person name="Toyoda A."/>
            <person name="Fujiyama A."/>
            <person name="Neme R."/>
            <person name="Noguchi H."/>
            <person name="Minakuchi Y."/>
            <person name="Suzuki M."/>
            <person name="Kawai-Toyooka H."/>
            <person name="Smith D.R."/>
            <person name="Sparks H."/>
            <person name="Anderson J."/>
            <person name="Bakaric R."/>
            <person name="Luria V."/>
            <person name="Karger A."/>
            <person name="Kirschner M.W."/>
            <person name="Durand P.M."/>
            <person name="Michod R.E."/>
            <person name="Nozaki H."/>
            <person name="Olson B.J."/>
        </authorList>
    </citation>
    <scope>NUCLEOTIDE SEQUENCE [LARGE SCALE GENOMIC DNA]</scope>
    <source>
        <strain evidence="21">NIES-2863</strain>
    </source>
</reference>
<evidence type="ECO:0000256" key="6">
    <source>
        <dbReference type="ARBA" id="ARBA00022692"/>
    </source>
</evidence>
<keyword evidence="12" id="KW-1133">Transmembrane helix</keyword>
<comment type="catalytic activity">
    <reaction evidence="16">
        <text>phytol + CTP = phytyl phosphate + CDP + H(+)</text>
        <dbReference type="Rhea" id="RHEA:38055"/>
        <dbReference type="ChEBI" id="CHEBI:15378"/>
        <dbReference type="ChEBI" id="CHEBI:17327"/>
        <dbReference type="ChEBI" id="CHEBI:37563"/>
        <dbReference type="ChEBI" id="CHEBI:58069"/>
        <dbReference type="ChEBI" id="CHEBI:75483"/>
        <dbReference type="EC" id="2.7.1.182"/>
    </reaction>
</comment>
<dbReference type="GO" id="GO:0008270">
    <property type="term" value="F:zinc ion binding"/>
    <property type="evidence" value="ECO:0007669"/>
    <property type="project" value="UniProtKB-KW"/>
</dbReference>
<dbReference type="OrthoDB" id="551542at2759"/>
<evidence type="ECO:0000256" key="14">
    <source>
        <dbReference type="ARBA" id="ARBA00024015"/>
    </source>
</evidence>
<keyword evidence="8 17" id="KW-0863">Zinc-finger</keyword>
<dbReference type="GO" id="GO:0009507">
    <property type="term" value="C:chloroplast"/>
    <property type="evidence" value="ECO:0007669"/>
    <property type="project" value="UniProtKB-SubCell"/>
</dbReference>
<keyword evidence="18" id="KW-0732">Signal</keyword>
<evidence type="ECO:0000256" key="9">
    <source>
        <dbReference type="ARBA" id="ARBA00022777"/>
    </source>
</evidence>
<keyword evidence="21" id="KW-1185">Reference proteome</keyword>
<keyword evidence="10" id="KW-0862">Zinc</keyword>
<protein>
    <recommendedName>
        <fullName evidence="15">phytol kinase</fullName>
        <ecNumber evidence="15">2.7.1.182</ecNumber>
    </recommendedName>
</protein>
<evidence type="ECO:0000256" key="12">
    <source>
        <dbReference type="ARBA" id="ARBA00022989"/>
    </source>
</evidence>
<evidence type="ECO:0000256" key="3">
    <source>
        <dbReference type="ARBA" id="ARBA00022528"/>
    </source>
</evidence>
<dbReference type="Proteomes" id="UP000075714">
    <property type="component" value="Unassembled WGS sequence"/>
</dbReference>
<comment type="subcellular location">
    <subcellularLocation>
        <location evidence="1">Plastid</location>
        <location evidence="1">Chloroplast membrane</location>
        <topology evidence="1">Multi-pass membrane protein</topology>
    </subcellularLocation>
</comment>
<keyword evidence="11" id="KW-0809">Transit peptide</keyword>
<dbReference type="AlphaFoldDB" id="A0A150GER6"/>
<proteinExistence type="inferred from homology"/>
<keyword evidence="9" id="KW-0418">Kinase</keyword>
<evidence type="ECO:0000256" key="1">
    <source>
        <dbReference type="ARBA" id="ARBA00004508"/>
    </source>
</evidence>
<dbReference type="EMBL" id="LSYV01000030">
    <property type="protein sequence ID" value="KXZ48308.1"/>
    <property type="molecule type" value="Genomic_DNA"/>
</dbReference>
<comment type="similarity">
    <text evidence="2">Belongs to the polyprenol kinase family.</text>
</comment>
<dbReference type="PANTHER" id="PTHR32523:SF8">
    <property type="entry name" value="DOLICHOL KINASE"/>
    <property type="match status" value="1"/>
</dbReference>
<evidence type="ECO:0000256" key="4">
    <source>
        <dbReference type="ARBA" id="ARBA00022640"/>
    </source>
</evidence>
<evidence type="ECO:0000256" key="15">
    <source>
        <dbReference type="ARBA" id="ARBA00039024"/>
    </source>
</evidence>
<dbReference type="Pfam" id="PF01753">
    <property type="entry name" value="zf-MYND"/>
    <property type="match status" value="1"/>
</dbReference>
<comment type="caution">
    <text evidence="20">The sequence shown here is derived from an EMBL/GenBank/DDBJ whole genome shotgun (WGS) entry which is preliminary data.</text>
</comment>
<dbReference type="SUPFAM" id="SSF144232">
    <property type="entry name" value="HIT/MYND zinc finger-like"/>
    <property type="match status" value="1"/>
</dbReference>
<dbReference type="InterPro" id="IPR039606">
    <property type="entry name" value="Phytol/farnesol_kinase"/>
</dbReference>
<evidence type="ECO:0000256" key="16">
    <source>
        <dbReference type="ARBA" id="ARBA00048889"/>
    </source>
</evidence>
<evidence type="ECO:0000259" key="19">
    <source>
        <dbReference type="PROSITE" id="PS50865"/>
    </source>
</evidence>
<dbReference type="GO" id="GO:0016020">
    <property type="term" value="C:membrane"/>
    <property type="evidence" value="ECO:0007669"/>
    <property type="project" value="UniProtKB-SubCell"/>
</dbReference>
<keyword evidence="7" id="KW-0479">Metal-binding</keyword>
<feature type="chain" id="PRO_5007562000" description="phytol kinase" evidence="18">
    <location>
        <begin position="30"/>
        <end position="164"/>
    </location>
</feature>
<dbReference type="PROSITE" id="PS50865">
    <property type="entry name" value="ZF_MYND_2"/>
    <property type="match status" value="1"/>
</dbReference>
<gene>
    <name evidence="20" type="ORF">GPECTOR_29g83</name>
</gene>
<evidence type="ECO:0000256" key="2">
    <source>
        <dbReference type="ARBA" id="ARBA00010794"/>
    </source>
</evidence>
<evidence type="ECO:0000313" key="21">
    <source>
        <dbReference type="Proteomes" id="UP000075714"/>
    </source>
</evidence>
<evidence type="ECO:0000256" key="8">
    <source>
        <dbReference type="ARBA" id="ARBA00022771"/>
    </source>
</evidence>
<keyword evidence="13" id="KW-0472">Membrane</keyword>